<proteinExistence type="predicted"/>
<reference evidence="1" key="1">
    <citation type="submission" date="2021-02" db="EMBL/GenBank/DDBJ databases">
        <authorList>
            <person name="Nowell W R."/>
        </authorList>
    </citation>
    <scope>NUCLEOTIDE SEQUENCE</scope>
</reference>
<evidence type="ECO:0000313" key="1">
    <source>
        <dbReference type="EMBL" id="CAF4278017.1"/>
    </source>
</evidence>
<evidence type="ECO:0000313" key="2">
    <source>
        <dbReference type="Proteomes" id="UP000663874"/>
    </source>
</evidence>
<sequence length="89" mass="10094">MSQLTDDQTNVNEAWSWIIPIVDPSDFLYSNQNVMPDEQNEQPAEARAWSTYQSSNLENILGEGPTRQQKTLLTSTLPGQQQLKEDVRG</sequence>
<organism evidence="1 2">
    <name type="scientific">Rotaria sordida</name>
    <dbReference type="NCBI Taxonomy" id="392033"/>
    <lineage>
        <taxon>Eukaryota</taxon>
        <taxon>Metazoa</taxon>
        <taxon>Spiralia</taxon>
        <taxon>Gnathifera</taxon>
        <taxon>Rotifera</taxon>
        <taxon>Eurotatoria</taxon>
        <taxon>Bdelloidea</taxon>
        <taxon>Philodinida</taxon>
        <taxon>Philodinidae</taxon>
        <taxon>Rotaria</taxon>
    </lineage>
</organism>
<gene>
    <name evidence="1" type="ORF">FNK824_LOCUS39785</name>
</gene>
<dbReference type="AlphaFoldDB" id="A0A820GN44"/>
<dbReference type="Proteomes" id="UP000663874">
    <property type="component" value="Unassembled WGS sequence"/>
</dbReference>
<protein>
    <submittedName>
        <fullName evidence="1">Uncharacterized protein</fullName>
    </submittedName>
</protein>
<dbReference type="EMBL" id="CAJOBE010027583">
    <property type="protein sequence ID" value="CAF4278017.1"/>
    <property type="molecule type" value="Genomic_DNA"/>
</dbReference>
<accession>A0A820GN44</accession>
<name>A0A820GN44_9BILA</name>
<feature type="non-terminal residue" evidence="1">
    <location>
        <position position="89"/>
    </location>
</feature>
<comment type="caution">
    <text evidence="1">The sequence shown here is derived from an EMBL/GenBank/DDBJ whole genome shotgun (WGS) entry which is preliminary data.</text>
</comment>